<feature type="binding site" evidence="10">
    <location>
        <position position="57"/>
    </location>
    <ligand>
        <name>[4Fe-4S] cluster</name>
        <dbReference type="ChEBI" id="CHEBI:49883"/>
        <label>1</label>
    </ligand>
</feature>
<proteinExistence type="inferred from homology"/>
<feature type="transmembrane region" description="Helical" evidence="11">
    <location>
        <begin position="6"/>
        <end position="26"/>
    </location>
</feature>
<dbReference type="Gene3D" id="3.30.70.20">
    <property type="match status" value="2"/>
</dbReference>
<evidence type="ECO:0000256" key="5">
    <source>
        <dbReference type="ARBA" id="ARBA00022967"/>
    </source>
</evidence>
<keyword evidence="5 10" id="KW-1278">Translocase</keyword>
<feature type="domain" description="4Fe-4S ferredoxin-type" evidence="12">
    <location>
        <begin position="161"/>
        <end position="190"/>
    </location>
</feature>
<dbReference type="PROSITE" id="PS00198">
    <property type="entry name" value="4FE4S_FER_1"/>
    <property type="match status" value="2"/>
</dbReference>
<feature type="binding site" evidence="10">
    <location>
        <position position="147"/>
    </location>
    <ligand>
        <name>[4Fe-4S] cluster</name>
        <dbReference type="ChEBI" id="CHEBI:49883"/>
        <label>2</label>
    </ligand>
</feature>
<keyword evidence="4 10" id="KW-0677">Repeat</keyword>
<dbReference type="Pfam" id="PF00037">
    <property type="entry name" value="Fer4"/>
    <property type="match status" value="1"/>
</dbReference>
<dbReference type="PANTHER" id="PTHR43560:SF1">
    <property type="entry name" value="ION-TRANSLOCATING OXIDOREDUCTASE COMPLEX SUBUNIT B"/>
    <property type="match status" value="1"/>
</dbReference>
<keyword evidence="11" id="KW-0812">Transmembrane</keyword>
<keyword evidence="10" id="KW-1003">Cell membrane</keyword>
<evidence type="ECO:0000256" key="2">
    <source>
        <dbReference type="ARBA" id="ARBA00022485"/>
    </source>
</evidence>
<comment type="similarity">
    <text evidence="10">Belongs to the 4Fe4S bacterial-type ferredoxin family. RnfB subfamily.</text>
</comment>
<dbReference type="HAMAP" id="MF_00463">
    <property type="entry name" value="RsxB_RnfB"/>
    <property type="match status" value="1"/>
</dbReference>
<comment type="subunit">
    <text evidence="10">The complex is composed of six subunits: RnfA, RnfB, RnfC, RnfD, RnfE and RnfG.</text>
</comment>
<evidence type="ECO:0000256" key="8">
    <source>
        <dbReference type="ARBA" id="ARBA00023014"/>
    </source>
</evidence>
<dbReference type="EMBL" id="JBBMFC010000001">
    <property type="protein sequence ID" value="MEQ2577330.1"/>
    <property type="molecule type" value="Genomic_DNA"/>
</dbReference>
<keyword evidence="2 10" id="KW-0004">4Fe-4S</keyword>
<dbReference type="PROSITE" id="PS51379">
    <property type="entry name" value="4FE4S_FER_2"/>
    <property type="match status" value="3"/>
</dbReference>
<evidence type="ECO:0000256" key="6">
    <source>
        <dbReference type="ARBA" id="ARBA00022982"/>
    </source>
</evidence>
<dbReference type="Pfam" id="PF12838">
    <property type="entry name" value="Fer4_7"/>
    <property type="match status" value="1"/>
</dbReference>
<dbReference type="Pfam" id="PF04060">
    <property type="entry name" value="FeS"/>
    <property type="match status" value="1"/>
</dbReference>
<feature type="region of interest" description="Hydrophobic" evidence="10">
    <location>
        <begin position="1"/>
        <end position="26"/>
    </location>
</feature>
<feature type="binding site" evidence="10">
    <location>
        <position position="170"/>
    </location>
    <ligand>
        <name>[4Fe-4S] cluster</name>
        <dbReference type="ChEBI" id="CHEBI:49883"/>
        <label>3</label>
    </ligand>
</feature>
<dbReference type="PANTHER" id="PTHR43560">
    <property type="entry name" value="ION-TRANSLOCATING OXIDOREDUCTASE COMPLEX SUBUNIT B"/>
    <property type="match status" value="1"/>
</dbReference>
<reference evidence="14 15" key="1">
    <citation type="submission" date="2024-03" db="EMBL/GenBank/DDBJ databases">
        <title>Human intestinal bacterial collection.</title>
        <authorList>
            <person name="Pauvert C."/>
            <person name="Hitch T.C.A."/>
            <person name="Clavel T."/>
        </authorList>
    </citation>
    <scope>NUCLEOTIDE SEQUENCE [LARGE SCALE GENOMIC DNA]</scope>
    <source>
        <strain evidence="14 15">CLA-AA-H78B</strain>
    </source>
</reference>
<feature type="domain" description="4Fe-4S ferredoxin-type" evidence="12">
    <location>
        <begin position="203"/>
        <end position="234"/>
    </location>
</feature>
<evidence type="ECO:0000256" key="10">
    <source>
        <dbReference type="HAMAP-Rule" id="MF_00463"/>
    </source>
</evidence>
<organism evidence="14 15">
    <name type="scientific">Hominiventricola aquisgranensis</name>
    <dbReference type="NCBI Taxonomy" id="3133164"/>
    <lineage>
        <taxon>Bacteria</taxon>
        <taxon>Bacillati</taxon>
        <taxon>Bacillota</taxon>
        <taxon>Clostridia</taxon>
        <taxon>Lachnospirales</taxon>
        <taxon>Lachnospiraceae</taxon>
        <taxon>Hominiventricola</taxon>
    </lineage>
</organism>
<feature type="binding site" evidence="10">
    <location>
        <position position="151"/>
    </location>
    <ligand>
        <name>[4Fe-4S] cluster</name>
        <dbReference type="ChEBI" id="CHEBI:49883"/>
        <label>3</label>
    </ligand>
</feature>
<dbReference type="EC" id="7.-.-.-" evidence="10"/>
<evidence type="ECO:0000259" key="12">
    <source>
        <dbReference type="PROSITE" id="PS51379"/>
    </source>
</evidence>
<keyword evidence="1 10" id="KW-0813">Transport</keyword>
<dbReference type="Gene3D" id="1.10.15.40">
    <property type="entry name" value="Electron transport complex subunit B, putative Fe-S cluster"/>
    <property type="match status" value="1"/>
</dbReference>
<evidence type="ECO:0000256" key="1">
    <source>
        <dbReference type="ARBA" id="ARBA00022448"/>
    </source>
</evidence>
<evidence type="ECO:0000256" key="7">
    <source>
        <dbReference type="ARBA" id="ARBA00023004"/>
    </source>
</evidence>
<evidence type="ECO:0000313" key="14">
    <source>
        <dbReference type="EMBL" id="MEQ2577330.1"/>
    </source>
</evidence>
<evidence type="ECO:0000256" key="3">
    <source>
        <dbReference type="ARBA" id="ARBA00022723"/>
    </source>
</evidence>
<name>A0ABV1HYT8_9FIRM</name>
<dbReference type="CDD" id="cd10549">
    <property type="entry name" value="MtMvhB_like"/>
    <property type="match status" value="1"/>
</dbReference>
<keyword evidence="9 10" id="KW-0472">Membrane</keyword>
<evidence type="ECO:0000256" key="9">
    <source>
        <dbReference type="ARBA" id="ARBA00023136"/>
    </source>
</evidence>
<evidence type="ECO:0000256" key="11">
    <source>
        <dbReference type="SAM" id="Phobius"/>
    </source>
</evidence>
<feature type="binding site" evidence="10">
    <location>
        <position position="52"/>
    </location>
    <ligand>
        <name>[4Fe-4S] cluster</name>
        <dbReference type="ChEBI" id="CHEBI:49883"/>
        <label>1</label>
    </ligand>
</feature>
<dbReference type="InterPro" id="IPR010207">
    <property type="entry name" value="Elect_transpt_cplx_RnfB/RsxB"/>
</dbReference>
<dbReference type="InterPro" id="IPR007202">
    <property type="entry name" value="4Fe-4S_dom"/>
</dbReference>
<feature type="binding site" evidence="10">
    <location>
        <position position="180"/>
    </location>
    <ligand>
        <name>[4Fe-4S] cluster</name>
        <dbReference type="ChEBI" id="CHEBI:49883"/>
        <label>2</label>
    </ligand>
</feature>
<comment type="function">
    <text evidence="10">Part of a membrane-bound complex that couples electron transfer with translocation of ions across the membrane.</text>
</comment>
<dbReference type="InterPro" id="IPR017900">
    <property type="entry name" value="4Fe4S_Fe_S_CS"/>
</dbReference>
<keyword evidence="8 10" id="KW-0411">Iron-sulfur</keyword>
<feature type="binding site" evidence="10">
    <location>
        <position position="141"/>
    </location>
    <ligand>
        <name>[4Fe-4S] cluster</name>
        <dbReference type="ChEBI" id="CHEBI:49883"/>
        <label>2</label>
    </ligand>
</feature>
<comment type="subcellular location">
    <subcellularLocation>
        <location evidence="10">Cell membrane</location>
    </subcellularLocation>
</comment>
<keyword evidence="6 10" id="KW-0249">Electron transport</keyword>
<dbReference type="InterPro" id="IPR017896">
    <property type="entry name" value="4Fe4S_Fe-S-bd"/>
</dbReference>
<keyword evidence="11" id="KW-1133">Transmembrane helix</keyword>
<comment type="caution">
    <text evidence="14">The sequence shown here is derived from an EMBL/GenBank/DDBJ whole genome shotgun (WGS) entry which is preliminary data.</text>
</comment>
<evidence type="ECO:0000256" key="4">
    <source>
        <dbReference type="ARBA" id="ARBA00022737"/>
    </source>
</evidence>
<keyword evidence="3 10" id="KW-0479">Metal-binding</keyword>
<comment type="cofactor">
    <cofactor evidence="10">
        <name>[4Fe-4S] cluster</name>
        <dbReference type="ChEBI" id="CHEBI:49883"/>
    </cofactor>
    <text evidence="10">Binds 3 [4Fe-4S] clusters.</text>
</comment>
<feature type="binding site" evidence="10">
    <location>
        <position position="173"/>
    </location>
    <ligand>
        <name>[4Fe-4S] cluster</name>
        <dbReference type="ChEBI" id="CHEBI:49883"/>
        <label>3</label>
    </ligand>
</feature>
<gene>
    <name evidence="10" type="primary">rnfB</name>
    <name evidence="14" type="ORF">WMO62_00560</name>
</gene>
<dbReference type="PROSITE" id="PS51656">
    <property type="entry name" value="4FE4S"/>
    <property type="match status" value="1"/>
</dbReference>
<keyword evidence="15" id="KW-1185">Reference proteome</keyword>
<dbReference type="Proteomes" id="UP001470288">
    <property type="component" value="Unassembled WGS sequence"/>
</dbReference>
<feature type="domain" description="4Fe-4S ferredoxin-type" evidence="12">
    <location>
        <begin position="235"/>
        <end position="262"/>
    </location>
</feature>
<comment type="caution">
    <text evidence="10">Lacks conserved residue(s) required for the propagation of feature annotation.</text>
</comment>
<dbReference type="InterPro" id="IPR050395">
    <property type="entry name" value="4Fe4S_Ferredoxin_RnfB"/>
</dbReference>
<accession>A0ABV1HYT8</accession>
<dbReference type="RefSeq" id="WP_349143442.1">
    <property type="nucleotide sequence ID" value="NZ_JBBMFC010000001.1"/>
</dbReference>
<feature type="binding site" evidence="10">
    <location>
        <position position="176"/>
    </location>
    <ligand>
        <name>[4Fe-4S] cluster</name>
        <dbReference type="ChEBI" id="CHEBI:49883"/>
        <label>3</label>
    </ligand>
</feature>
<feature type="binding site" evidence="10">
    <location>
        <position position="137"/>
    </location>
    <ligand>
        <name>[4Fe-4S] cluster</name>
        <dbReference type="ChEBI" id="CHEBI:49883"/>
        <label>2</label>
    </ligand>
</feature>
<dbReference type="SUPFAM" id="SSF54862">
    <property type="entry name" value="4Fe-4S ferredoxins"/>
    <property type="match status" value="2"/>
</dbReference>
<evidence type="ECO:0000313" key="15">
    <source>
        <dbReference type="Proteomes" id="UP001470288"/>
    </source>
</evidence>
<feature type="binding site" evidence="10">
    <location>
        <position position="74"/>
    </location>
    <ligand>
        <name>[4Fe-4S] cluster</name>
        <dbReference type="ChEBI" id="CHEBI:49883"/>
        <label>1</label>
    </ligand>
</feature>
<feature type="domain" description="4Fe-4S" evidence="13">
    <location>
        <begin position="32"/>
        <end position="91"/>
    </location>
</feature>
<protein>
    <recommendedName>
        <fullName evidence="10">Ion-translocating oxidoreductase complex subunit B</fullName>
        <ecNumber evidence="10">7.-.-.-</ecNumber>
    </recommendedName>
    <alternativeName>
        <fullName evidence="10">Rnf electron transport complex subunit B</fullName>
    </alternativeName>
</protein>
<sequence length="262" mass="26720">MQEIIITTVVIGVIGLIIGIALVAAGKKFYVAVDEKAIAVRECLPGNNCGACGYAGCDAVAAAIAAGDAPVNACPVCSADAVAKIGGVMGVEAEAAERKTAQVKCSGDCEHTSAKCNYVGIEDCRAAALAGLNTGSCTFGCLGYGSCVKVCTYDAIHVVNGMAKVDTSKCVGCGMCAKACPKGLIEVLRADRTFVVQCSNKDRGPAVKKVCSAGCLGCGACVKQCEHDAIHLEGNLAYIDYDKCVGCGKCAEKCPAKNIVRQ</sequence>
<keyword evidence="7 10" id="KW-0408">Iron</keyword>
<feature type="binding site" evidence="10">
    <location>
        <position position="49"/>
    </location>
    <ligand>
        <name>[4Fe-4S] cluster</name>
        <dbReference type="ChEBI" id="CHEBI:49883"/>
        <label>1</label>
    </ligand>
</feature>
<evidence type="ECO:0000259" key="13">
    <source>
        <dbReference type="PROSITE" id="PS51656"/>
    </source>
</evidence>